<protein>
    <recommendedName>
        <fullName evidence="8">MotA/TolQ/ExbB proton channel domain-containing protein</fullName>
    </recommendedName>
</protein>
<keyword evidence="5 7" id="KW-0472">Membrane</keyword>
<comment type="similarity">
    <text evidence="6">Belongs to the exbB/tolQ family.</text>
</comment>
<dbReference type="InterPro" id="IPR002898">
    <property type="entry name" value="MotA_ExbB_proton_chnl"/>
</dbReference>
<dbReference type="InterPro" id="IPR050790">
    <property type="entry name" value="ExbB/TolQ_transport"/>
</dbReference>
<accession>A0A7V5H5I2</accession>
<evidence type="ECO:0000256" key="2">
    <source>
        <dbReference type="ARBA" id="ARBA00022475"/>
    </source>
</evidence>
<name>A0A7V5H5I2_CALAY</name>
<proteinExistence type="inferred from homology"/>
<evidence type="ECO:0000256" key="3">
    <source>
        <dbReference type="ARBA" id="ARBA00022692"/>
    </source>
</evidence>
<comment type="subcellular location">
    <subcellularLocation>
        <location evidence="1">Cell membrane</location>
        <topology evidence="1">Multi-pass membrane protein</topology>
    </subcellularLocation>
    <subcellularLocation>
        <location evidence="6">Membrane</location>
        <topology evidence="6">Multi-pass membrane protein</topology>
    </subcellularLocation>
</comment>
<evidence type="ECO:0000256" key="7">
    <source>
        <dbReference type="SAM" id="Phobius"/>
    </source>
</evidence>
<keyword evidence="4 7" id="KW-1133">Transmembrane helix</keyword>
<feature type="transmembrane region" description="Helical" evidence="7">
    <location>
        <begin position="212"/>
        <end position="236"/>
    </location>
</feature>
<keyword evidence="3 7" id="KW-0812">Transmembrane</keyword>
<keyword evidence="6" id="KW-0813">Transport</keyword>
<dbReference type="Proteomes" id="UP000886111">
    <property type="component" value="Unassembled WGS sequence"/>
</dbReference>
<evidence type="ECO:0000256" key="4">
    <source>
        <dbReference type="ARBA" id="ARBA00022989"/>
    </source>
</evidence>
<dbReference type="EMBL" id="DRTD01000660">
    <property type="protein sequence ID" value="HHE55880.1"/>
    <property type="molecule type" value="Genomic_DNA"/>
</dbReference>
<dbReference type="GO" id="GO:0005886">
    <property type="term" value="C:plasma membrane"/>
    <property type="evidence" value="ECO:0007669"/>
    <property type="project" value="UniProtKB-SubCell"/>
</dbReference>
<dbReference type="GO" id="GO:0017038">
    <property type="term" value="P:protein import"/>
    <property type="evidence" value="ECO:0007669"/>
    <property type="project" value="TreeGrafter"/>
</dbReference>
<reference evidence="9" key="1">
    <citation type="journal article" date="2020" name="mSystems">
        <title>Genome- and Community-Level Interaction Insights into Carbon Utilization and Element Cycling Functions of Hydrothermarchaeota in Hydrothermal Sediment.</title>
        <authorList>
            <person name="Zhou Z."/>
            <person name="Liu Y."/>
            <person name="Xu W."/>
            <person name="Pan J."/>
            <person name="Luo Z.H."/>
            <person name="Li M."/>
        </authorList>
    </citation>
    <scope>NUCLEOTIDE SEQUENCE [LARGE SCALE GENOMIC DNA]</scope>
    <source>
        <strain evidence="9">HyVt-76</strain>
    </source>
</reference>
<gene>
    <name evidence="9" type="ORF">ENL21_08865</name>
</gene>
<dbReference type="Pfam" id="PF01618">
    <property type="entry name" value="MotA_ExbB"/>
    <property type="match status" value="1"/>
</dbReference>
<feature type="transmembrane region" description="Helical" evidence="7">
    <location>
        <begin position="63"/>
        <end position="81"/>
    </location>
</feature>
<feature type="transmembrane region" description="Helical" evidence="7">
    <location>
        <begin position="167"/>
        <end position="192"/>
    </location>
</feature>
<feature type="transmembrane region" description="Helical" evidence="7">
    <location>
        <begin position="21"/>
        <end position="43"/>
    </location>
</feature>
<evidence type="ECO:0000256" key="6">
    <source>
        <dbReference type="RuleBase" id="RU004057"/>
    </source>
</evidence>
<evidence type="ECO:0000313" key="9">
    <source>
        <dbReference type="EMBL" id="HHE55880.1"/>
    </source>
</evidence>
<sequence length="456" mass="51793">HCMDKSKKLSIPKKSKSALRSLSLTQSLLLASGITIVLLIGVYYLGQIKGFENIRALFLERGFIQYLITFLGAWSFAISFLKQREINWEKAKAVETKKHFHWSLKDDVDQVLNKIAHAVPGVERTRLFKRIQRAFIAYQSGMESNDLRDALLEQSERDSENVELSYTILRVLVAVIPLLGFTGTVLGISNAVGNFSSVIESAKELEQITQHLGGVTTGLAVAFDTTLLSLLITVPLMMYTSALKKREDELLLEIDEFCEYEILDPIFQEKSKEKHLADIVEQLDQKVLDDHLTAMSKTVQVLSDLNSNIQKQQSMFAESLQKFGEVSNALLQVSKNQEFWADQIMSLEKTNNHLEAIFKTMETLPEGMKSVLIKTQENYYQNLIQEMDKIINTFEAKDSKTSEKLNAYLTYEEELMKALKQTLEGIHQRLSQLNPILENLNKPVTITLSHQTPSPK</sequence>
<keyword evidence="6" id="KW-0653">Protein transport</keyword>
<keyword evidence="2" id="KW-1003">Cell membrane</keyword>
<dbReference type="PANTHER" id="PTHR30625:SF11">
    <property type="entry name" value="MOTA_TOLQ_EXBB PROTON CHANNEL DOMAIN-CONTAINING PROTEIN"/>
    <property type="match status" value="1"/>
</dbReference>
<dbReference type="AlphaFoldDB" id="A0A7V5H5I2"/>
<feature type="non-terminal residue" evidence="9">
    <location>
        <position position="1"/>
    </location>
</feature>
<organism evidence="9">
    <name type="scientific">Caldithrix abyssi</name>
    <dbReference type="NCBI Taxonomy" id="187145"/>
    <lineage>
        <taxon>Bacteria</taxon>
        <taxon>Pseudomonadati</taxon>
        <taxon>Calditrichota</taxon>
        <taxon>Calditrichia</taxon>
        <taxon>Calditrichales</taxon>
        <taxon>Calditrichaceae</taxon>
        <taxon>Caldithrix</taxon>
    </lineage>
</organism>
<comment type="caution">
    <text evidence="9">The sequence shown here is derived from an EMBL/GenBank/DDBJ whole genome shotgun (WGS) entry which is preliminary data.</text>
</comment>
<feature type="domain" description="MotA/TolQ/ExbB proton channel" evidence="8">
    <location>
        <begin position="130"/>
        <end position="255"/>
    </location>
</feature>
<evidence type="ECO:0000256" key="1">
    <source>
        <dbReference type="ARBA" id="ARBA00004651"/>
    </source>
</evidence>
<dbReference type="PANTHER" id="PTHR30625">
    <property type="entry name" value="PROTEIN TOLQ"/>
    <property type="match status" value="1"/>
</dbReference>
<evidence type="ECO:0000259" key="8">
    <source>
        <dbReference type="Pfam" id="PF01618"/>
    </source>
</evidence>
<evidence type="ECO:0000256" key="5">
    <source>
        <dbReference type="ARBA" id="ARBA00023136"/>
    </source>
</evidence>